<feature type="domain" description="MIP18 family-like" evidence="1">
    <location>
        <begin position="54"/>
        <end position="113"/>
    </location>
</feature>
<dbReference type="AlphaFoldDB" id="A0A4Q9KMT3"/>
<dbReference type="InterPro" id="IPR002744">
    <property type="entry name" value="MIP18-like"/>
</dbReference>
<dbReference type="Proteomes" id="UP000291933">
    <property type="component" value="Unassembled WGS sequence"/>
</dbReference>
<dbReference type="OrthoDB" id="9805360at2"/>
<dbReference type="Pfam" id="PF01883">
    <property type="entry name" value="FeS_assembly_P"/>
    <property type="match status" value="1"/>
</dbReference>
<evidence type="ECO:0000259" key="1">
    <source>
        <dbReference type="Pfam" id="PF01883"/>
    </source>
</evidence>
<evidence type="ECO:0000313" key="2">
    <source>
        <dbReference type="EMBL" id="TBT95290.1"/>
    </source>
</evidence>
<accession>A0A4Q9KMT3</accession>
<dbReference type="PANTHER" id="PTHR42831">
    <property type="entry name" value="FE-S PROTEIN MATURATION AUXILIARY FACTOR YITW"/>
    <property type="match status" value="1"/>
</dbReference>
<sequence>MSEPITSSLADAFGVTDEAPVVRTALDDDEPRPSSLVKDTLPGEFGSRVVPTQEDIVEAMREVIDPELGVNVVDLGMVADILIDDEANVIIDMVPTSPTCPMTDRLEYSAELATEGMVNSLAVNWLWLEVWTPARLTEDGREQLRAFGLNI</sequence>
<dbReference type="SUPFAM" id="SSF117916">
    <property type="entry name" value="Fe-S cluster assembly (FSCA) domain-like"/>
    <property type="match status" value="1"/>
</dbReference>
<reference evidence="2 3" key="1">
    <citation type="submission" date="2019-01" db="EMBL/GenBank/DDBJ databases">
        <title>Lactibacter flavus gen. nov., sp. nov., a novel bacterium of the family Propionibacteriaceae isolated from raw milk and dairy products.</title>
        <authorList>
            <person name="Huptas C."/>
            <person name="Wenning M."/>
            <person name="Breitenwieser F."/>
            <person name="Doll E."/>
            <person name="Von Neubeck M."/>
            <person name="Busse H.-J."/>
            <person name="Scherer S."/>
        </authorList>
    </citation>
    <scope>NUCLEOTIDE SEQUENCE [LARGE SCALE GENOMIC DNA]</scope>
    <source>
        <strain evidence="2 3">DSM 22130</strain>
    </source>
</reference>
<comment type="caution">
    <text evidence="2">The sequence shown here is derived from an EMBL/GenBank/DDBJ whole genome shotgun (WGS) entry which is preliminary data.</text>
</comment>
<dbReference type="EMBL" id="SDMR01000005">
    <property type="protein sequence ID" value="TBT95290.1"/>
    <property type="molecule type" value="Genomic_DNA"/>
</dbReference>
<evidence type="ECO:0000313" key="3">
    <source>
        <dbReference type="Proteomes" id="UP000291933"/>
    </source>
</evidence>
<organism evidence="2 3">
    <name type="scientific">Propioniciclava tarda</name>
    <dbReference type="NCBI Taxonomy" id="433330"/>
    <lineage>
        <taxon>Bacteria</taxon>
        <taxon>Bacillati</taxon>
        <taxon>Actinomycetota</taxon>
        <taxon>Actinomycetes</taxon>
        <taxon>Propionibacteriales</taxon>
        <taxon>Propionibacteriaceae</taxon>
        <taxon>Propioniciclava</taxon>
    </lineage>
</organism>
<dbReference type="InterPro" id="IPR052339">
    <property type="entry name" value="Fe-S_Maturation_MIP18"/>
</dbReference>
<name>A0A4Q9KMT3_PROTD</name>
<dbReference type="Gene3D" id="3.30.300.130">
    <property type="entry name" value="Fe-S cluster assembly (FSCA)"/>
    <property type="match status" value="1"/>
</dbReference>
<dbReference type="InterPro" id="IPR034904">
    <property type="entry name" value="FSCA_dom_sf"/>
</dbReference>
<protein>
    <submittedName>
        <fullName evidence="2">Metal-sulfur cluster assembly factor</fullName>
    </submittedName>
</protein>
<keyword evidence="3" id="KW-1185">Reference proteome</keyword>
<dbReference type="PANTHER" id="PTHR42831:SF1">
    <property type="entry name" value="FE-S PROTEIN MATURATION AUXILIARY FACTOR YITW"/>
    <property type="match status" value="1"/>
</dbReference>
<gene>
    <name evidence="2" type="ORF">ET996_05620</name>
</gene>
<proteinExistence type="predicted"/>